<sequence>MKNLLDARDKLTEAIALIDKALAEGNLSNIERNILLSKLSAVYDEVLLGVSSEPLPRQPEKEQKEVRAKQSIEIKKEETSDKKVSENTTTSKKVEKPRQIKTTSKSESSSPIPEVNANNTQGAEILADKYKGKRKFRDEVIAEHAQKVDMQSRLQNKPISDLSKAIGINDKFLFIKELFNGNSEHYNQTIKQLNTITDLNDAIIYLQENFDWDPNNETVVTFIDLVRRKFS</sequence>
<dbReference type="RefSeq" id="WP_173072819.1">
    <property type="nucleotide sequence ID" value="NZ_CP041345.1"/>
</dbReference>
<feature type="region of interest" description="Disordered" evidence="1">
    <location>
        <begin position="54"/>
        <end position="117"/>
    </location>
</feature>
<gene>
    <name evidence="2" type="ORF">FHG85_02855</name>
</gene>
<organism evidence="2 3">
    <name type="scientific">Tenuifilum thalassicum</name>
    <dbReference type="NCBI Taxonomy" id="2590900"/>
    <lineage>
        <taxon>Bacteria</taxon>
        <taxon>Pseudomonadati</taxon>
        <taxon>Bacteroidota</taxon>
        <taxon>Bacteroidia</taxon>
        <taxon>Bacteroidales</taxon>
        <taxon>Tenuifilaceae</taxon>
        <taxon>Tenuifilum</taxon>
    </lineage>
</organism>
<dbReference type="KEGG" id="ttz:FHG85_02855"/>
<protein>
    <submittedName>
        <fullName evidence="2">Uncharacterized protein</fullName>
    </submittedName>
</protein>
<evidence type="ECO:0000313" key="3">
    <source>
        <dbReference type="Proteomes" id="UP000500961"/>
    </source>
</evidence>
<keyword evidence="3" id="KW-1185">Reference proteome</keyword>
<feature type="compositionally biased region" description="Polar residues" evidence="1">
    <location>
        <begin position="100"/>
        <end position="117"/>
    </location>
</feature>
<dbReference type="EMBL" id="CP041345">
    <property type="protein sequence ID" value="QKG79245.1"/>
    <property type="molecule type" value="Genomic_DNA"/>
</dbReference>
<name>A0A7D4CQ76_9BACT</name>
<evidence type="ECO:0000313" key="2">
    <source>
        <dbReference type="EMBL" id="QKG79245.1"/>
    </source>
</evidence>
<accession>A0A7D4CQ76</accession>
<reference evidence="2 3" key="1">
    <citation type="submission" date="2019-07" db="EMBL/GenBank/DDBJ databases">
        <title>Thalassofilum flectens gen. nov., sp. nov., a novel moderate thermophilic anaerobe from a shallow sea hot spring in Kunashir Island (Russia), representing a new family in the order Bacteroidales, and proposal of Thalassofilacea fam. nov.</title>
        <authorList>
            <person name="Kochetkova T.V."/>
            <person name="Podosokorskaya O.A."/>
            <person name="Novikov A."/>
            <person name="Elcheninov A.G."/>
            <person name="Toshchakov S.V."/>
            <person name="Kublanov I.V."/>
        </authorList>
    </citation>
    <scope>NUCLEOTIDE SEQUENCE [LARGE SCALE GENOMIC DNA]</scope>
    <source>
        <strain evidence="2 3">38-H</strain>
    </source>
</reference>
<evidence type="ECO:0000256" key="1">
    <source>
        <dbReference type="SAM" id="MobiDB-lite"/>
    </source>
</evidence>
<feature type="compositionally biased region" description="Basic and acidic residues" evidence="1">
    <location>
        <begin position="58"/>
        <end position="85"/>
    </location>
</feature>
<dbReference type="Proteomes" id="UP000500961">
    <property type="component" value="Chromosome"/>
</dbReference>
<proteinExistence type="predicted"/>
<dbReference type="AlphaFoldDB" id="A0A7D4CQ76"/>